<dbReference type="SUPFAM" id="SSF46689">
    <property type="entry name" value="Homeodomain-like"/>
    <property type="match status" value="2"/>
</dbReference>
<dbReference type="HOGENOM" id="CLU_000445_81_1_10"/>
<dbReference type="Pfam" id="PF12674">
    <property type="entry name" value="Zn_ribbon_2"/>
    <property type="match status" value="1"/>
</dbReference>
<dbReference type="Proteomes" id="UP000006330">
    <property type="component" value="Unassembled WGS sequence"/>
</dbReference>
<evidence type="ECO:0000259" key="3">
    <source>
        <dbReference type="PROSITE" id="PS01124"/>
    </source>
</evidence>
<keyword evidence="2" id="KW-0804">Transcription</keyword>
<keyword evidence="1" id="KW-0805">Transcription regulation</keyword>
<dbReference type="RefSeq" id="WP_007659318.1">
    <property type="nucleotide sequence ID" value="NZ_JH976478.1"/>
</dbReference>
<evidence type="ECO:0000313" key="5">
    <source>
        <dbReference type="Proteomes" id="UP000006330"/>
    </source>
</evidence>
<dbReference type="GO" id="GO:0003700">
    <property type="term" value="F:DNA-binding transcription factor activity"/>
    <property type="evidence" value="ECO:0007669"/>
    <property type="project" value="InterPro"/>
</dbReference>
<proteinExistence type="predicted"/>
<gene>
    <name evidence="4" type="ORF">HMPREF1076_05260</name>
</gene>
<sequence>MELEIEKRYCQSCGMPLDINKEEHLGTNGDQTKCDEYCVYCYQNGQYTVDYSMKKVIDVWVENTDLFNNHVHTQYTPNELRTVLNKRLPTLKRWKQKIDTENIYNETINRIKVYINSHLFDMLNTEQLSKIAGLSKFHFLRIFKEYTGESIGVYIQRIRLEYIAHLLLTANLSLNNIVLQTNYQTKHSLSKAFKKHFGLSPSDYKQQYKQQPYNEAPILSEKRLPQIKKISSLSMIYRTIDNTCSTMKAYKDIWKELLSFAESNITKSPENRFISVSMDDPLITAYSNCRFLIGLTVNQKVKAKGKFGMMEIPAGHYAVFKYEGDYSSLPDLYRYIYLTWLPQSEYRQKNTLSFELYIKTPIEEDYNNLLTEIYIPIEKIIKK</sequence>
<name>K5XZX3_9BACT</name>
<protein>
    <recommendedName>
        <fullName evidence="3">HTH araC/xylS-type domain-containing protein</fullName>
    </recommendedName>
</protein>
<accession>K5XZX3</accession>
<dbReference type="EMBL" id="AGZO01000043">
    <property type="protein sequence ID" value="EKN06297.1"/>
    <property type="molecule type" value="Genomic_DNA"/>
</dbReference>
<dbReference type="OrthoDB" id="9816011at2"/>
<comment type="caution">
    <text evidence="4">The sequence shown here is derived from an EMBL/GenBank/DDBJ whole genome shotgun (WGS) entry which is preliminary data.</text>
</comment>
<reference evidence="4 5" key="1">
    <citation type="submission" date="2012-02" db="EMBL/GenBank/DDBJ databases">
        <title>The Genome Sequence of Parabacteroides goldsteinii CL02T12C30.</title>
        <authorList>
            <consortium name="The Broad Institute Genome Sequencing Platform"/>
            <person name="Earl A."/>
            <person name="Ward D."/>
            <person name="Feldgarden M."/>
            <person name="Gevers D."/>
            <person name="Zitomersky N.L."/>
            <person name="Coyne M.J."/>
            <person name="Comstock L.E."/>
            <person name="Young S.K."/>
            <person name="Zeng Q."/>
            <person name="Gargeya S."/>
            <person name="Fitzgerald M."/>
            <person name="Haas B."/>
            <person name="Abouelleil A."/>
            <person name="Alvarado L."/>
            <person name="Arachchi H.M."/>
            <person name="Berlin A."/>
            <person name="Chapman S.B."/>
            <person name="Gearin G."/>
            <person name="Goldberg J."/>
            <person name="Griggs A."/>
            <person name="Gujja S."/>
            <person name="Hansen M."/>
            <person name="Heiman D."/>
            <person name="Howarth C."/>
            <person name="Larimer J."/>
            <person name="Lui A."/>
            <person name="MacDonald P.J.P."/>
            <person name="McCowen C."/>
            <person name="Montmayeur A."/>
            <person name="Murphy C."/>
            <person name="Neiman D."/>
            <person name="Pearson M."/>
            <person name="Priest M."/>
            <person name="Roberts A."/>
            <person name="Saif S."/>
            <person name="Shea T."/>
            <person name="Sisk P."/>
            <person name="Stolte C."/>
            <person name="Sykes S."/>
            <person name="Wortman J."/>
            <person name="Nusbaum C."/>
            <person name="Birren B."/>
        </authorList>
    </citation>
    <scope>NUCLEOTIDE SEQUENCE [LARGE SCALE GENOMIC DNA]</scope>
    <source>
        <strain evidence="4 5">CL02T12C30</strain>
    </source>
</reference>
<dbReference type="InterPro" id="IPR011256">
    <property type="entry name" value="Reg_factor_effector_dom_sf"/>
</dbReference>
<dbReference type="PATRIC" id="fig|999418.3.peg.5329"/>
<dbReference type="AlphaFoldDB" id="K5XZX3"/>
<evidence type="ECO:0000256" key="1">
    <source>
        <dbReference type="ARBA" id="ARBA00023015"/>
    </source>
</evidence>
<dbReference type="InterPro" id="IPR018060">
    <property type="entry name" value="HTH_AraC"/>
</dbReference>
<dbReference type="SUPFAM" id="SSF55136">
    <property type="entry name" value="Probable bacterial effector-binding domain"/>
    <property type="match status" value="1"/>
</dbReference>
<dbReference type="InterPro" id="IPR050908">
    <property type="entry name" value="SmbC-like"/>
</dbReference>
<organism evidence="4 5">
    <name type="scientific">Parabacteroides goldsteinii CL02T12C30</name>
    <dbReference type="NCBI Taxonomy" id="999418"/>
    <lineage>
        <taxon>Bacteria</taxon>
        <taxon>Pseudomonadati</taxon>
        <taxon>Bacteroidota</taxon>
        <taxon>Bacteroidia</taxon>
        <taxon>Bacteroidales</taxon>
        <taxon>Tannerellaceae</taxon>
        <taxon>Parabacteroides</taxon>
    </lineage>
</organism>
<dbReference type="Gene3D" id="3.20.80.10">
    <property type="entry name" value="Regulatory factor, effector binding domain"/>
    <property type="match status" value="1"/>
</dbReference>
<dbReference type="Pfam" id="PF12833">
    <property type="entry name" value="HTH_18"/>
    <property type="match status" value="1"/>
</dbReference>
<dbReference type="InterPro" id="IPR009057">
    <property type="entry name" value="Homeodomain-like_sf"/>
</dbReference>
<evidence type="ECO:0000256" key="2">
    <source>
        <dbReference type="ARBA" id="ARBA00023163"/>
    </source>
</evidence>
<dbReference type="SMART" id="SM00342">
    <property type="entry name" value="HTH_ARAC"/>
    <property type="match status" value="1"/>
</dbReference>
<dbReference type="PANTHER" id="PTHR40055:SF1">
    <property type="entry name" value="TRANSCRIPTIONAL REGULATOR YGIV-RELATED"/>
    <property type="match status" value="1"/>
</dbReference>
<dbReference type="Gene3D" id="1.10.10.60">
    <property type="entry name" value="Homeodomain-like"/>
    <property type="match status" value="2"/>
</dbReference>
<dbReference type="Pfam" id="PF06445">
    <property type="entry name" value="GyrI-like"/>
    <property type="match status" value="1"/>
</dbReference>
<dbReference type="GO" id="GO:0043565">
    <property type="term" value="F:sequence-specific DNA binding"/>
    <property type="evidence" value="ECO:0007669"/>
    <property type="project" value="InterPro"/>
</dbReference>
<dbReference type="PROSITE" id="PS01124">
    <property type="entry name" value="HTH_ARAC_FAMILY_2"/>
    <property type="match status" value="1"/>
</dbReference>
<dbReference type="SMART" id="SM00871">
    <property type="entry name" value="AraC_E_bind"/>
    <property type="match status" value="1"/>
</dbReference>
<feature type="domain" description="HTH araC/xylS-type" evidence="3">
    <location>
        <begin position="109"/>
        <end position="207"/>
    </location>
</feature>
<dbReference type="InterPro" id="IPR029442">
    <property type="entry name" value="GyrI-like"/>
</dbReference>
<dbReference type="InterPro" id="IPR025868">
    <property type="entry name" value="Zn_ribbon_dom_put"/>
</dbReference>
<evidence type="ECO:0000313" key="4">
    <source>
        <dbReference type="EMBL" id="EKN06297.1"/>
    </source>
</evidence>
<dbReference type="PANTHER" id="PTHR40055">
    <property type="entry name" value="TRANSCRIPTIONAL REGULATOR YGIV-RELATED"/>
    <property type="match status" value="1"/>
</dbReference>
<dbReference type="InterPro" id="IPR010499">
    <property type="entry name" value="AraC_E-bd"/>
</dbReference>